<dbReference type="Proteomes" id="UP000226442">
    <property type="component" value="Unassembled WGS sequence"/>
</dbReference>
<dbReference type="AlphaFoldDB" id="A0A2G4F4J3"/>
<dbReference type="InterPro" id="IPR036165">
    <property type="entry name" value="YefM-like_sf"/>
</dbReference>
<dbReference type="Gene3D" id="3.40.1620.10">
    <property type="entry name" value="YefM-like domain"/>
    <property type="match status" value="1"/>
</dbReference>
<comment type="caution">
    <text evidence="3">The sequence shown here is derived from an EMBL/GenBank/DDBJ whole genome shotgun (WGS) entry which is preliminary data.</text>
</comment>
<evidence type="ECO:0000256" key="1">
    <source>
        <dbReference type="ARBA" id="ARBA00009981"/>
    </source>
</evidence>
<dbReference type="PANTHER" id="PTHR33713:SF6">
    <property type="entry name" value="ANTITOXIN YEFM"/>
    <property type="match status" value="1"/>
</dbReference>
<organism evidence="3 4">
    <name type="scientific">Tychonema bourrellyi FEM_GT703</name>
    <dbReference type="NCBI Taxonomy" id="2040638"/>
    <lineage>
        <taxon>Bacteria</taxon>
        <taxon>Bacillati</taxon>
        <taxon>Cyanobacteriota</taxon>
        <taxon>Cyanophyceae</taxon>
        <taxon>Oscillatoriophycideae</taxon>
        <taxon>Oscillatoriales</taxon>
        <taxon>Microcoleaceae</taxon>
        <taxon>Tychonema</taxon>
    </lineage>
</organism>
<proteinExistence type="inferred from homology"/>
<evidence type="ECO:0000313" key="3">
    <source>
        <dbReference type="EMBL" id="PHX56680.1"/>
    </source>
</evidence>
<dbReference type="InterPro" id="IPR006442">
    <property type="entry name" value="Antitoxin_Phd/YefM"/>
</dbReference>
<dbReference type="Pfam" id="PF02604">
    <property type="entry name" value="PhdYeFM_antitox"/>
    <property type="match status" value="1"/>
</dbReference>
<dbReference type="Gene3D" id="1.10.1220.170">
    <property type="match status" value="1"/>
</dbReference>
<sequence>MSLTQTQVTYTEALANLDELCEQVISDRDTIIITRSDGENVALIAADELASLIETVYLLRSPKNADRLLSTLKDAQARIVKPQTIRELRQELGLGEEA</sequence>
<dbReference type="EMBL" id="NXIB02000014">
    <property type="protein sequence ID" value="PHX56680.1"/>
    <property type="molecule type" value="Genomic_DNA"/>
</dbReference>
<reference evidence="3" key="1">
    <citation type="submission" date="2017-10" db="EMBL/GenBank/DDBJ databases">
        <title>Draft genome sequence of the planktic cyanobacteria Tychonema bourrellyi isolated from alpine lentic freshwater.</title>
        <authorList>
            <person name="Tett A."/>
            <person name="Armanini F."/>
            <person name="Asnicar F."/>
            <person name="Boscaini A."/>
            <person name="Pasolli E."/>
            <person name="Zolfo M."/>
            <person name="Donati C."/>
            <person name="Salmaso N."/>
            <person name="Segata N."/>
        </authorList>
    </citation>
    <scope>NUCLEOTIDE SEQUENCE</scope>
    <source>
        <strain evidence="3">FEM_GT703</strain>
    </source>
</reference>
<keyword evidence="4" id="KW-1185">Reference proteome</keyword>
<dbReference type="PANTHER" id="PTHR33713">
    <property type="entry name" value="ANTITOXIN YAFN-RELATED"/>
    <property type="match status" value="1"/>
</dbReference>
<accession>A0A2G4F4J3</accession>
<dbReference type="RefSeq" id="WP_096828557.1">
    <property type="nucleotide sequence ID" value="NZ_NXIB02000014.1"/>
</dbReference>
<evidence type="ECO:0000313" key="4">
    <source>
        <dbReference type="Proteomes" id="UP000226442"/>
    </source>
</evidence>
<comment type="function">
    <text evidence="2">Antitoxin component of a type II toxin-antitoxin (TA) system.</text>
</comment>
<name>A0A2G4F4J3_9CYAN</name>
<gene>
    <name evidence="3" type="ORF">CP500_004085</name>
</gene>
<dbReference type="OrthoDB" id="2321886at2"/>
<protein>
    <recommendedName>
        <fullName evidence="2">Antitoxin</fullName>
    </recommendedName>
</protein>
<dbReference type="InterPro" id="IPR051405">
    <property type="entry name" value="phD/YefM_antitoxin"/>
</dbReference>
<dbReference type="SUPFAM" id="SSF143120">
    <property type="entry name" value="YefM-like"/>
    <property type="match status" value="1"/>
</dbReference>
<comment type="similarity">
    <text evidence="1 2">Belongs to the phD/YefM antitoxin family.</text>
</comment>
<evidence type="ECO:0000256" key="2">
    <source>
        <dbReference type="RuleBase" id="RU362080"/>
    </source>
</evidence>